<dbReference type="AlphaFoldDB" id="W2RL72"/>
<dbReference type="InterPro" id="IPR004046">
    <property type="entry name" value="GST_C"/>
</dbReference>
<dbReference type="Gene3D" id="1.20.1050.10">
    <property type="match status" value="1"/>
</dbReference>
<dbReference type="PANTHER" id="PTHR44051">
    <property type="entry name" value="GLUTATHIONE S-TRANSFERASE-RELATED"/>
    <property type="match status" value="1"/>
</dbReference>
<keyword evidence="5" id="KW-1185">Reference proteome</keyword>
<evidence type="ECO:0000313" key="5">
    <source>
        <dbReference type="Proteomes" id="UP000030752"/>
    </source>
</evidence>
<dbReference type="GeneID" id="19975576"/>
<dbReference type="OrthoDB" id="2309723at2759"/>
<protein>
    <recommendedName>
        <fullName evidence="6">Glutathione S-transferase</fullName>
    </recommendedName>
</protein>
<dbReference type="PANTHER" id="PTHR44051:SF9">
    <property type="entry name" value="GLUTATHIONE S-TRANSFERASE 1"/>
    <property type="match status" value="1"/>
</dbReference>
<dbReference type="InterPro" id="IPR036282">
    <property type="entry name" value="Glutathione-S-Trfase_C_sf"/>
</dbReference>
<dbReference type="PROSITE" id="PS50404">
    <property type="entry name" value="GST_NTER"/>
    <property type="match status" value="1"/>
</dbReference>
<name>W2RL72_CYPE1</name>
<dbReference type="STRING" id="1220924.W2RL72"/>
<dbReference type="HOGENOM" id="CLU_011226_15_4_1"/>
<proteinExistence type="inferred from homology"/>
<dbReference type="SFLD" id="SFLDS00019">
    <property type="entry name" value="Glutathione_Transferase_(cytos"/>
    <property type="match status" value="1"/>
</dbReference>
<dbReference type="Pfam" id="PF00043">
    <property type="entry name" value="GST_C"/>
    <property type="match status" value="1"/>
</dbReference>
<feature type="domain" description="GST N-terminal" evidence="2">
    <location>
        <begin position="1"/>
        <end position="91"/>
    </location>
</feature>
<dbReference type="eggNOG" id="KOG0867">
    <property type="taxonomic scope" value="Eukaryota"/>
</dbReference>
<accession>W2RL72</accession>
<reference evidence="4 5" key="1">
    <citation type="submission" date="2013-03" db="EMBL/GenBank/DDBJ databases">
        <title>The Genome Sequence of Phialophora europaea CBS 101466.</title>
        <authorList>
            <consortium name="The Broad Institute Genomics Platform"/>
            <person name="Cuomo C."/>
            <person name="de Hoog S."/>
            <person name="Gorbushina A."/>
            <person name="Walker B."/>
            <person name="Young S.K."/>
            <person name="Zeng Q."/>
            <person name="Gargeya S."/>
            <person name="Fitzgerald M."/>
            <person name="Haas B."/>
            <person name="Abouelleil A."/>
            <person name="Allen A.W."/>
            <person name="Alvarado L."/>
            <person name="Arachchi H.M."/>
            <person name="Berlin A.M."/>
            <person name="Chapman S.B."/>
            <person name="Gainer-Dewar J."/>
            <person name="Goldberg J."/>
            <person name="Griggs A."/>
            <person name="Gujja S."/>
            <person name="Hansen M."/>
            <person name="Howarth C."/>
            <person name="Imamovic A."/>
            <person name="Ireland A."/>
            <person name="Larimer J."/>
            <person name="McCowan C."/>
            <person name="Murphy C."/>
            <person name="Pearson M."/>
            <person name="Poon T.W."/>
            <person name="Priest M."/>
            <person name="Roberts A."/>
            <person name="Saif S."/>
            <person name="Shea T."/>
            <person name="Sisk P."/>
            <person name="Sykes S."/>
            <person name="Wortman J."/>
            <person name="Nusbaum C."/>
            <person name="Birren B."/>
        </authorList>
    </citation>
    <scope>NUCLEOTIDE SEQUENCE [LARGE SCALE GENOMIC DNA]</scope>
    <source>
        <strain evidence="4 5">CBS 101466</strain>
    </source>
</reference>
<dbReference type="Gene3D" id="3.40.30.10">
    <property type="entry name" value="Glutaredoxin"/>
    <property type="match status" value="1"/>
</dbReference>
<dbReference type="SFLD" id="SFLDG00358">
    <property type="entry name" value="Main_(cytGST)"/>
    <property type="match status" value="1"/>
</dbReference>
<evidence type="ECO:0008006" key="6">
    <source>
        <dbReference type="Google" id="ProtNLM"/>
    </source>
</evidence>
<dbReference type="InterPro" id="IPR036249">
    <property type="entry name" value="Thioredoxin-like_sf"/>
</dbReference>
<evidence type="ECO:0000313" key="4">
    <source>
        <dbReference type="EMBL" id="ETN37246.1"/>
    </source>
</evidence>
<evidence type="ECO:0000259" key="2">
    <source>
        <dbReference type="PROSITE" id="PS50404"/>
    </source>
</evidence>
<feature type="domain" description="GST C-terminal" evidence="3">
    <location>
        <begin position="99"/>
        <end position="230"/>
    </location>
</feature>
<dbReference type="InParanoid" id="W2RL72"/>
<dbReference type="InterPro" id="IPR040079">
    <property type="entry name" value="Glutathione_S-Trfase"/>
</dbReference>
<dbReference type="CDD" id="cd03046">
    <property type="entry name" value="GST_N_GTT1_like"/>
    <property type="match status" value="1"/>
</dbReference>
<dbReference type="Proteomes" id="UP000030752">
    <property type="component" value="Unassembled WGS sequence"/>
</dbReference>
<dbReference type="InterPro" id="IPR004045">
    <property type="entry name" value="Glutathione_S-Trfase_N"/>
</dbReference>
<dbReference type="InterPro" id="IPR010987">
    <property type="entry name" value="Glutathione-S-Trfase_C-like"/>
</dbReference>
<gene>
    <name evidence="4" type="ORF">HMPREF1541_08237</name>
</gene>
<dbReference type="SUPFAM" id="SSF52833">
    <property type="entry name" value="Thioredoxin-like"/>
    <property type="match status" value="1"/>
</dbReference>
<dbReference type="EMBL" id="KB822724">
    <property type="protein sequence ID" value="ETN37246.1"/>
    <property type="molecule type" value="Genomic_DNA"/>
</dbReference>
<dbReference type="VEuPathDB" id="FungiDB:HMPREF1541_08237"/>
<dbReference type="SUPFAM" id="SSF47616">
    <property type="entry name" value="GST C-terminal domain-like"/>
    <property type="match status" value="1"/>
</dbReference>
<evidence type="ECO:0000259" key="3">
    <source>
        <dbReference type="PROSITE" id="PS50405"/>
    </source>
</evidence>
<dbReference type="RefSeq" id="XP_008720778.1">
    <property type="nucleotide sequence ID" value="XM_008722556.1"/>
</dbReference>
<comment type="similarity">
    <text evidence="1">Belongs to the GST superfamily.</text>
</comment>
<sequence>MTLTVYYLHWSQGDRIIWLCEELTALIPDFKYELHVFPRGLEESEGKQTLVALHPSGTSPTLKDTNVSPPIVITESQAILMYIIDVYGSGTFALNPSAGPHIYSQYLYWLCFANGSMQAFLSADIYAASLLNAPGFPTDTLAANYAHQSFIRRTPNHLKQYNDRLATNTYLAGDDFSAADMMNIYCFTLLRVIYPIDLSEYPHIRRWLKLITSRPAYRRAMDKGEDGMPALVTPTVPQLTFPVLLSVAPWNSVPELVKMKEEQDAEDKAKVS</sequence>
<dbReference type="PROSITE" id="PS50405">
    <property type="entry name" value="GST_CTER"/>
    <property type="match status" value="1"/>
</dbReference>
<organism evidence="4 5">
    <name type="scientific">Cyphellophora europaea (strain CBS 101466)</name>
    <name type="common">Phialophora europaea</name>
    <dbReference type="NCBI Taxonomy" id="1220924"/>
    <lineage>
        <taxon>Eukaryota</taxon>
        <taxon>Fungi</taxon>
        <taxon>Dikarya</taxon>
        <taxon>Ascomycota</taxon>
        <taxon>Pezizomycotina</taxon>
        <taxon>Eurotiomycetes</taxon>
        <taxon>Chaetothyriomycetidae</taxon>
        <taxon>Chaetothyriales</taxon>
        <taxon>Cyphellophoraceae</taxon>
        <taxon>Cyphellophora</taxon>
    </lineage>
</organism>
<evidence type="ECO:0000256" key="1">
    <source>
        <dbReference type="ARBA" id="ARBA00007409"/>
    </source>
</evidence>